<gene>
    <name evidence="1" type="ORF">RZY48_003618</name>
</gene>
<dbReference type="Gene3D" id="3.40.50.300">
    <property type="entry name" value="P-loop containing nucleotide triphosphate hydrolases"/>
    <property type="match status" value="1"/>
</dbReference>
<evidence type="ECO:0000313" key="1">
    <source>
        <dbReference type="EMBL" id="ELN6934141.1"/>
    </source>
</evidence>
<dbReference type="EMBL" id="ABNSCA010000014">
    <property type="protein sequence ID" value="ELN6934141.1"/>
    <property type="molecule type" value="Genomic_DNA"/>
</dbReference>
<accession>A0AAI9CXQ9</accession>
<name>A0AAI9CXQ9_9VIBR</name>
<dbReference type="SUPFAM" id="SSF52540">
    <property type="entry name" value="P-loop containing nucleoside triphosphate hydrolases"/>
    <property type="match status" value="1"/>
</dbReference>
<sequence>MSNTNSGDGERTAMLGYVPQYEIAAGLIYEALLDGSLEWFRVADPDAGSLDDILIATTGKLDAYQVKWAEYVGTISYADFVRDSSTKQGEEKLSLFRQLSEGWKHLSTNNKDRIVKVHLLHKSVPSSSSKAQIPLGDTAPRHAHFQSFLKECWFDRRWCETGLDTVSVCWQKALLDLQKRSKFNDDQFLNFIRNCELEFNYKRPADIPITNQGQARKQKDIEKIYNLLTKMAGGERRIIELSKDDMLDRLAWSHRFKHKFVHEFPIDRTYQEIEETVGSISDVLSQTKQGYVALLGSPGSGKSTTLTHTLKYKAGYKLVRYYAYVPDSTYQGRGEATTFLHDITLSLRNHGFRGESSGQPGSREEYLSLLGEQLQQAHDKWKNDGVTTIIMVDGLDHIQREQNPLQSLLSDLPLPNTVPDGVIFVLGSQTLELNDLSDTIKEHVSHGSRTIVISPLTRTNVYAAINEWPGCSDLTDDNKKKIFEKSLGHPLSLVYLLQFITGGSGRSYDEAIDEFPLYQGHIEQSYSVYWRQIESNQKLVDLLALLSRLRVPINTHVLEKWSDHSTIRAFISSAAHYFKKDSDVSWRFFHNSFRQFILDKTCRNLFGNFDNSKNIEYHKILAKHCIQSSEDNDPMRWEAVYHLFNARQMQAVIDTGTQSYFRDQFFNLRNTSSLTDDIDAVLLSAKELNDPLAVVRCLLIESELRERRDALNEVDILNLLFSSEGVSSALSYIFDGELLRVSDSEALKFSKVLAENKFFNEAKRVFESAEPLSYLSGGDAIDPHHGGAEDLKRWADVAHYFMPLGDLVSTIHQTKCEVDGVGSWSGNDEDLHARLMRRLVNGIYETKDEEKITELFYFLSEKRKHFDSLIDLCVSICINQYPLALIDTAFEAVIDWSENNDLDFSEKLLVAELNYRSNGNIEKTKEWFENFEQPKLYKYGVHGQWKNLSPFADRIRLNRLRAALGQDVDPVKVVPNESEKKYTGNVLFERALVRFSSIWGRGWAGEKLLPSFIVQEIKPSFELLRKLYDQTRDWIGWYEFESAAVDYFNFAIRAVAQHGHDCILALADAFRKDWDKRHWPTGWRREIAFTLYKEGYSRDGLVDVLDQIEKEIPDFDDIHSKMSEYYELSIMWSKIGKPDRAASLIPKIFKGSFGIYHRKDRQFSHWVSWLGKLISQYPDLAYGEICRFSLALVDLEQSGNGRGTQEAGLDLITMTTRWNPGYGLKLLRWLFDHKGLDYAPGLTGLLSGMLDGSSPPLKEISVMTRKLLIPFEEYNPSDLPKKLVSRTCQSSDDRVTDEIEKLIASINIHLLPSNRYSWLEGVALGVREAGLDNSFYASMAISTPQEKHVTHEPSLTLNTGEKLTEEETQLKINSLENLFQLLRTVKSVEYIRWMNLIQPFLKGMNVPQLEGLYKLLKPFKPDNNVVSCIAGALSSHGEVDKANSLLEGLFDNSDAKGWDLHWDGGSRQSIFRALVEIDAKQWRPKALACLVDDYISEYRYPSSLIWNLPEIVDILFEDKDILPIWKEIKEHAYQLDAFEQGAEKPPALLDDIGEKKDASLLIEFAFDMLDVAIPELGVMAHQAIVDLAKIEANWPEVLRQVAHRIDKIGLTQVKVVSLLSSLAKDFKGFVLQFEQEISSLCASEDFCVRMIALDLSSRLEIKGRLPLYERSKLPLIYGLELPEISNKKEAIPFSAIRPGETLPDVDDPIELLRPLMTEARLVADMSNVPFENLAYKVCEFMKTLIPESEWNKQAEEIYRNWLEGVGLKLTYHRLRPKVAKLALSYAVCELLDAGRIPPQGVDLLRAIFKRSDELLLGLEPAIRPECIVVPKAKDRDVSHNHDEWLGSIEQGITQFVDRIDTGKQIIGELTTWSWLDWDLPTEVRMSTVCHPEWNDDVEVTSPYAFFPSMKHWSANDYPKITFTDEPSLVIYGTGAYIDHGGLEWLALNPAIGFYLGWSVSDEGLFRWINEKGDVMVESIYWKDGPVSRQPPKMDDICSNGWLVIASHSATEKIREITGEATKVNAVIRSYGRGTYNSITRAIQQSVNW</sequence>
<dbReference type="Proteomes" id="UP001253463">
    <property type="component" value="Unassembled WGS sequence"/>
</dbReference>
<dbReference type="InterPro" id="IPR027417">
    <property type="entry name" value="P-loop_NTPase"/>
</dbReference>
<comment type="caution">
    <text evidence="1">The sequence shown here is derived from an EMBL/GenBank/DDBJ whole genome shotgun (WGS) entry which is preliminary data.</text>
</comment>
<proteinExistence type="predicted"/>
<evidence type="ECO:0008006" key="3">
    <source>
        <dbReference type="Google" id="ProtNLM"/>
    </source>
</evidence>
<protein>
    <recommendedName>
        <fullName evidence="3">AAA+ ATPase domain-containing protein</fullName>
    </recommendedName>
</protein>
<organism evidence="1 2">
    <name type="scientific">Vibrio navarrensis</name>
    <dbReference type="NCBI Taxonomy" id="29495"/>
    <lineage>
        <taxon>Bacteria</taxon>
        <taxon>Pseudomonadati</taxon>
        <taxon>Pseudomonadota</taxon>
        <taxon>Gammaproteobacteria</taxon>
        <taxon>Vibrionales</taxon>
        <taxon>Vibrionaceae</taxon>
        <taxon>Vibrio</taxon>
    </lineage>
</organism>
<evidence type="ECO:0000313" key="2">
    <source>
        <dbReference type="Proteomes" id="UP001253463"/>
    </source>
</evidence>
<reference evidence="1" key="1">
    <citation type="submission" date="2023-10" db="EMBL/GenBank/DDBJ databases">
        <authorList>
            <consortium name="PulseNet: The National Subtyping Network for Foodborne Disease Surveillance"/>
        </authorList>
    </citation>
    <scope>NUCLEOTIDE SEQUENCE</scope>
    <source>
        <strain evidence="1">PNUSAV004886</strain>
    </source>
</reference>